<protein>
    <submittedName>
        <fullName evidence="1">Uncharacterized protein</fullName>
    </submittedName>
</protein>
<accession>A0ABZ2DQR8</accession>
<dbReference type="EMBL" id="CP129946">
    <property type="protein sequence ID" value="WWA79456.1"/>
    <property type="molecule type" value="Genomic_DNA"/>
</dbReference>
<evidence type="ECO:0000313" key="2">
    <source>
        <dbReference type="Proteomes" id="UP001347174"/>
    </source>
</evidence>
<gene>
    <name evidence="1" type="ORF">QYQ93_27810</name>
</gene>
<organism evidence="1 2">
    <name type="scientific">Pseudomonas khavaziana</name>
    <dbReference type="NCBI Taxonomy" id="2842351"/>
    <lineage>
        <taxon>Bacteria</taxon>
        <taxon>Pseudomonadati</taxon>
        <taxon>Pseudomonadota</taxon>
        <taxon>Gammaproteobacteria</taxon>
        <taxon>Pseudomonadales</taxon>
        <taxon>Pseudomonadaceae</taxon>
        <taxon>Pseudomonas</taxon>
    </lineage>
</organism>
<reference evidence="1 2" key="1">
    <citation type="submission" date="2023-07" db="EMBL/GenBank/DDBJ databases">
        <title>Plant endophyte Pseudomonas khavaziana can be used to control wheat stem rot.</title>
        <authorList>
            <person name="Guo S."/>
            <person name="Shen X."/>
        </authorList>
    </citation>
    <scope>NUCLEOTIDE SEQUENCE [LARGE SCALE GENOMIC DNA]</scope>
    <source>
        <strain evidence="1 2">SR9</strain>
    </source>
</reference>
<proteinExistence type="predicted"/>
<dbReference type="RefSeq" id="WP_338477304.1">
    <property type="nucleotide sequence ID" value="NZ_CP129946.1"/>
</dbReference>
<keyword evidence="2" id="KW-1185">Reference proteome</keyword>
<dbReference type="Proteomes" id="UP001347174">
    <property type="component" value="Chromosome"/>
</dbReference>
<sequence length="74" mass="8106">MDKRERSEGFELGRGTAIERFSGKSAVGDSTGFKGPREKFGIIRVVCEKNAKAHTWDIHKTNVGGGLLPIAVYQ</sequence>
<name>A0ABZ2DQR8_9PSED</name>
<evidence type="ECO:0000313" key="1">
    <source>
        <dbReference type="EMBL" id="WWA79456.1"/>
    </source>
</evidence>